<sequence length="112" mass="11303">MQDCIPAVRDILLGGDQGLQHFTAAGSAVWLASDSEAPLEQVLLDTHLVSRLSGIVCSCGAVVLSGCRNPPCGAPRGTGTPRSAAAQVDVAMGVEALAGQFPADGVPPHSRG</sequence>
<proteinExistence type="predicted"/>
<reference evidence="1" key="1">
    <citation type="submission" date="2023-10" db="EMBL/GenBank/DDBJ databases">
        <authorList>
            <person name="Chen Y."/>
            <person name="Shah S."/>
            <person name="Dougan E. K."/>
            <person name="Thang M."/>
            <person name="Chan C."/>
        </authorList>
    </citation>
    <scope>NUCLEOTIDE SEQUENCE [LARGE SCALE GENOMIC DNA]</scope>
</reference>
<gene>
    <name evidence="1" type="ORF">PCOR1329_LOCUS65729</name>
</gene>
<organism evidence="1 2">
    <name type="scientific">Prorocentrum cordatum</name>
    <dbReference type="NCBI Taxonomy" id="2364126"/>
    <lineage>
        <taxon>Eukaryota</taxon>
        <taxon>Sar</taxon>
        <taxon>Alveolata</taxon>
        <taxon>Dinophyceae</taxon>
        <taxon>Prorocentrales</taxon>
        <taxon>Prorocentraceae</taxon>
        <taxon>Prorocentrum</taxon>
    </lineage>
</organism>
<name>A0ABN9WDS0_9DINO</name>
<comment type="caution">
    <text evidence="1">The sequence shown here is derived from an EMBL/GenBank/DDBJ whole genome shotgun (WGS) entry which is preliminary data.</text>
</comment>
<keyword evidence="2" id="KW-1185">Reference proteome</keyword>
<dbReference type="EMBL" id="CAUYUJ010018427">
    <property type="protein sequence ID" value="CAK0883536.1"/>
    <property type="molecule type" value="Genomic_DNA"/>
</dbReference>
<evidence type="ECO:0000313" key="2">
    <source>
        <dbReference type="Proteomes" id="UP001189429"/>
    </source>
</evidence>
<accession>A0ABN9WDS0</accession>
<protein>
    <submittedName>
        <fullName evidence="1">Uncharacterized protein</fullName>
    </submittedName>
</protein>
<evidence type="ECO:0000313" key="1">
    <source>
        <dbReference type="EMBL" id="CAK0883536.1"/>
    </source>
</evidence>
<dbReference type="Proteomes" id="UP001189429">
    <property type="component" value="Unassembled WGS sequence"/>
</dbReference>